<dbReference type="AlphaFoldDB" id="A0A5J4RFN6"/>
<evidence type="ECO:0000313" key="1">
    <source>
        <dbReference type="EMBL" id="KAA6331713.1"/>
    </source>
</evidence>
<proteinExistence type="predicted"/>
<evidence type="ECO:0008006" key="2">
    <source>
        <dbReference type="Google" id="ProtNLM"/>
    </source>
</evidence>
<organism evidence="1">
    <name type="scientific">termite gut metagenome</name>
    <dbReference type="NCBI Taxonomy" id="433724"/>
    <lineage>
        <taxon>unclassified sequences</taxon>
        <taxon>metagenomes</taxon>
        <taxon>organismal metagenomes</taxon>
    </lineage>
</organism>
<accession>A0A5J4RFN6</accession>
<comment type="caution">
    <text evidence="1">The sequence shown here is derived from an EMBL/GenBank/DDBJ whole genome shotgun (WGS) entry which is preliminary data.</text>
</comment>
<protein>
    <recommendedName>
        <fullName evidence="2">ATP-grasp domain-containing protein</fullName>
    </recommendedName>
</protein>
<name>A0A5J4RFN6_9ZZZZ</name>
<gene>
    <name evidence="1" type="ORF">EZS27_019705</name>
</gene>
<sequence length="393" mass="44363">MNLHLFNPTHDLSLANYSPTYTPPAPARRLSADLSLLPVWYACPESAVLASSLYNLPFLKEKQTLFPELPRLLTESEITLLPTLTPVPWGWNPAIHRYLLSLGIPAKTLPDKEQLTLIREQSHRLFAVSLLPVLQVDNNFCGKSFYLTNTNDVRHFVESHETSLLKAPLSGSGKGLNWCQGIYTPVINRWSEHAIHQQGGVIAEPIYNKVIDFAMLFHAAGHGTVTFAGYSLFRTNANGTYESNMLLPDKMIEQQLADYVPLSTLHELRIHMEKELSVRLSDAYTGYLGIDMMICRFTGTPEYRIHPCVEINLRMTMGVVARLFYDRYVQPEAEGIFKVKHFSSPDQLATEHFRLLKEYPLLASGEKITAGYLSLVPVTPYSQYTASALLYQS</sequence>
<reference evidence="1" key="1">
    <citation type="submission" date="2019-03" db="EMBL/GenBank/DDBJ databases">
        <title>Single cell metagenomics reveals metabolic interactions within the superorganism composed of flagellate Streblomastix strix and complex community of Bacteroidetes bacteria on its surface.</title>
        <authorList>
            <person name="Treitli S.C."/>
            <person name="Kolisko M."/>
            <person name="Husnik F."/>
            <person name="Keeling P."/>
            <person name="Hampl V."/>
        </authorList>
    </citation>
    <scope>NUCLEOTIDE SEQUENCE</scope>
    <source>
        <strain evidence="1">STM</strain>
    </source>
</reference>
<dbReference type="EMBL" id="SNRY01001335">
    <property type="protein sequence ID" value="KAA6331713.1"/>
    <property type="molecule type" value="Genomic_DNA"/>
</dbReference>